<dbReference type="SUPFAM" id="SSF69618">
    <property type="entry name" value="HemD-like"/>
    <property type="match status" value="1"/>
</dbReference>
<sequence length="265" mass="28598">MTSEMAGLIERHGGVAYPAPVLQEVYLRDSPVVQQLVLDTCAGSIDAITLLTGVGTQALVSTAASMGREEEFIQALDQLTVIARSPKPARVLRRHKIHIDVMPPEPYTTADLVKSLEDWDLSDKVVALQHYGGPNRPLVAHLQEKGAQVREVTLYTWGLPEDEGPVLTMIDDITQRNIDAIAFTSQPQVGNLLTIAAKADKETVLRASLGADSTGENNNGIPGVVVASVGPVCSRRLREAGIAVDVEPDHPHMGNMVLALADYWQ</sequence>
<dbReference type="PANTHER" id="PTHR40082">
    <property type="entry name" value="BLR5956 PROTEIN"/>
    <property type="match status" value="1"/>
</dbReference>
<keyword evidence="3" id="KW-1185">Reference proteome</keyword>
<organism evidence="2 3">
    <name type="scientific">Geodia barretti</name>
    <name type="common">Barrett's horny sponge</name>
    <dbReference type="NCBI Taxonomy" id="519541"/>
    <lineage>
        <taxon>Eukaryota</taxon>
        <taxon>Metazoa</taxon>
        <taxon>Porifera</taxon>
        <taxon>Demospongiae</taxon>
        <taxon>Heteroscleromorpha</taxon>
        <taxon>Tetractinellida</taxon>
        <taxon>Astrophorina</taxon>
        <taxon>Geodiidae</taxon>
        <taxon>Geodia</taxon>
    </lineage>
</organism>
<dbReference type="InterPro" id="IPR003754">
    <property type="entry name" value="4pyrrol_synth_uPrphyn_synth"/>
</dbReference>
<evidence type="ECO:0000313" key="2">
    <source>
        <dbReference type="EMBL" id="CAI8021172.1"/>
    </source>
</evidence>
<evidence type="ECO:0000259" key="1">
    <source>
        <dbReference type="Pfam" id="PF02602"/>
    </source>
</evidence>
<dbReference type="AlphaFoldDB" id="A0AA35S212"/>
<dbReference type="Pfam" id="PF02602">
    <property type="entry name" value="HEM4"/>
    <property type="match status" value="1"/>
</dbReference>
<comment type="caution">
    <text evidence="2">The sequence shown here is derived from an EMBL/GenBank/DDBJ whole genome shotgun (WGS) entry which is preliminary data.</text>
</comment>
<protein>
    <submittedName>
        <fullName evidence="2">Uncharacterized protein YjjA</fullName>
    </submittedName>
</protein>
<dbReference type="Proteomes" id="UP001174909">
    <property type="component" value="Unassembled WGS sequence"/>
</dbReference>
<evidence type="ECO:0000313" key="3">
    <source>
        <dbReference type="Proteomes" id="UP001174909"/>
    </source>
</evidence>
<dbReference type="CDD" id="cd06578">
    <property type="entry name" value="HemD"/>
    <property type="match status" value="1"/>
</dbReference>
<gene>
    <name evidence="2" type="ORF">GBAR_LOCUS12595</name>
</gene>
<reference evidence="2" key="1">
    <citation type="submission" date="2023-03" db="EMBL/GenBank/DDBJ databases">
        <authorList>
            <person name="Steffen K."/>
            <person name="Cardenas P."/>
        </authorList>
    </citation>
    <scope>NUCLEOTIDE SEQUENCE</scope>
</reference>
<dbReference type="GO" id="GO:0006780">
    <property type="term" value="P:uroporphyrinogen III biosynthetic process"/>
    <property type="evidence" value="ECO:0007669"/>
    <property type="project" value="InterPro"/>
</dbReference>
<dbReference type="InterPro" id="IPR036108">
    <property type="entry name" value="4pyrrol_syn_uPrphyn_synt_sf"/>
</dbReference>
<name>A0AA35S212_GEOBA</name>
<accession>A0AA35S212</accession>
<dbReference type="InterPro" id="IPR039793">
    <property type="entry name" value="UROS/Hem4"/>
</dbReference>
<dbReference type="GO" id="GO:0004852">
    <property type="term" value="F:uroporphyrinogen-III synthase activity"/>
    <property type="evidence" value="ECO:0007669"/>
    <property type="project" value="InterPro"/>
</dbReference>
<feature type="domain" description="Tetrapyrrole biosynthesis uroporphyrinogen III synthase" evidence="1">
    <location>
        <begin position="3"/>
        <end position="257"/>
    </location>
</feature>
<dbReference type="PANTHER" id="PTHR40082:SF1">
    <property type="entry name" value="BLR5956 PROTEIN"/>
    <property type="match status" value="1"/>
</dbReference>
<proteinExistence type="predicted"/>
<dbReference type="Gene3D" id="3.40.50.10090">
    <property type="match status" value="2"/>
</dbReference>
<dbReference type="EMBL" id="CASHTH010001874">
    <property type="protein sequence ID" value="CAI8021172.1"/>
    <property type="molecule type" value="Genomic_DNA"/>
</dbReference>